<dbReference type="GO" id="GO:0005886">
    <property type="term" value="C:plasma membrane"/>
    <property type="evidence" value="ECO:0007669"/>
    <property type="project" value="UniProtKB-SubCell"/>
</dbReference>
<dbReference type="InterPro" id="IPR012902">
    <property type="entry name" value="N_methyl_site"/>
</dbReference>
<dbReference type="InterPro" id="IPR045584">
    <property type="entry name" value="Pilin-like"/>
</dbReference>
<keyword evidence="4 9" id="KW-0488">Methylation</keyword>
<name>A0A2T7U9E4_9BURK</name>
<dbReference type="Gene3D" id="3.30.1300.30">
    <property type="entry name" value="GSPII I/J protein-like"/>
    <property type="match status" value="1"/>
</dbReference>
<sequence>MAFVGRRSKTPTWSVRQATNAHAPLHHQRATRQTGFTLIEVLVALSIVAVALLAGLKATGSLSQNAERQGVSMLGQICAENELIRLRLLRQLPDTGNTQIECPQVGRLLVVDLSVRTTPNPNFRRVDARVLDQGQYVLQLSTVMGRN</sequence>
<dbReference type="InterPro" id="IPR010052">
    <property type="entry name" value="T2SS_protein-GspI"/>
</dbReference>
<evidence type="ECO:0000256" key="8">
    <source>
        <dbReference type="ARBA" id="ARBA00023136"/>
    </source>
</evidence>
<accession>A0A2T7U9E4</accession>
<dbReference type="NCBIfam" id="TIGR01707">
    <property type="entry name" value="gspI"/>
    <property type="match status" value="1"/>
</dbReference>
<evidence type="ECO:0000256" key="9">
    <source>
        <dbReference type="RuleBase" id="RU368030"/>
    </source>
</evidence>
<keyword evidence="12" id="KW-1185">Reference proteome</keyword>
<dbReference type="Proteomes" id="UP000037507">
    <property type="component" value="Unassembled WGS sequence"/>
</dbReference>
<comment type="function">
    <text evidence="9">Component of the type II secretion system required for the energy-dependent secretion of extracellular factors such as proteases and toxins from the periplasm.</text>
</comment>
<dbReference type="PANTHER" id="PTHR38779">
    <property type="entry name" value="TYPE II SECRETION SYSTEM PROTEIN I-RELATED"/>
    <property type="match status" value="1"/>
</dbReference>
<keyword evidence="8 9" id="KW-0472">Membrane</keyword>
<dbReference type="STRING" id="1293045.H663_00085"/>
<keyword evidence="6 9" id="KW-0812">Transmembrane</keyword>
<comment type="subunit">
    <text evidence="9">Type II secretion is composed of four main components: the outer membrane complex, the inner membrane complex, the cytoplasmic secretion ATPase and the periplasm-spanning pseudopilus.</text>
</comment>
<dbReference type="AlphaFoldDB" id="A0A2T7U9E4"/>
<evidence type="ECO:0000259" key="10">
    <source>
        <dbReference type="Pfam" id="PF02501"/>
    </source>
</evidence>
<dbReference type="GO" id="GO:0015628">
    <property type="term" value="P:protein secretion by the type II secretion system"/>
    <property type="evidence" value="ECO:0007669"/>
    <property type="project" value="UniProtKB-UniRule"/>
</dbReference>
<comment type="similarity">
    <text evidence="2 9">Belongs to the GSP I family.</text>
</comment>
<evidence type="ECO:0000256" key="5">
    <source>
        <dbReference type="ARBA" id="ARBA00022519"/>
    </source>
</evidence>
<evidence type="ECO:0000256" key="4">
    <source>
        <dbReference type="ARBA" id="ARBA00022481"/>
    </source>
</evidence>
<gene>
    <name evidence="11" type="ORF">H663_018210</name>
</gene>
<feature type="domain" description="Type II secretion system protein GspI C-terminal" evidence="10">
    <location>
        <begin position="73"/>
        <end position="144"/>
    </location>
</feature>
<proteinExistence type="inferred from homology"/>
<dbReference type="EMBL" id="LFYT02000034">
    <property type="protein sequence ID" value="PVE41261.1"/>
    <property type="molecule type" value="Genomic_DNA"/>
</dbReference>
<dbReference type="GO" id="GO:0015627">
    <property type="term" value="C:type II protein secretion system complex"/>
    <property type="evidence" value="ECO:0007669"/>
    <property type="project" value="UniProtKB-UniRule"/>
</dbReference>
<keyword evidence="5 9" id="KW-0997">Cell inner membrane</keyword>
<evidence type="ECO:0000256" key="2">
    <source>
        <dbReference type="ARBA" id="ARBA00008358"/>
    </source>
</evidence>
<dbReference type="NCBIfam" id="TIGR02532">
    <property type="entry name" value="IV_pilin_GFxxxE"/>
    <property type="match status" value="1"/>
</dbReference>
<feature type="transmembrane region" description="Helical" evidence="9">
    <location>
        <begin position="36"/>
        <end position="56"/>
    </location>
</feature>
<dbReference type="SUPFAM" id="SSF54523">
    <property type="entry name" value="Pili subunits"/>
    <property type="match status" value="1"/>
</dbReference>
<dbReference type="OrthoDB" id="5296572at2"/>
<dbReference type="PANTHER" id="PTHR38779:SF2">
    <property type="entry name" value="TYPE II SECRETION SYSTEM PROTEIN I-RELATED"/>
    <property type="match status" value="1"/>
</dbReference>
<comment type="PTM">
    <text evidence="9">Cleaved by prepilin peptidase.</text>
</comment>
<keyword evidence="7 9" id="KW-1133">Transmembrane helix</keyword>
<evidence type="ECO:0000313" key="12">
    <source>
        <dbReference type="Proteomes" id="UP000037507"/>
    </source>
</evidence>
<dbReference type="Pfam" id="PF07963">
    <property type="entry name" value="N_methyl"/>
    <property type="match status" value="1"/>
</dbReference>
<dbReference type="InterPro" id="IPR003413">
    <property type="entry name" value="T2SS_GspI_C"/>
</dbReference>
<evidence type="ECO:0000256" key="6">
    <source>
        <dbReference type="ARBA" id="ARBA00022692"/>
    </source>
</evidence>
<comment type="caution">
    <text evidence="11">The sequence shown here is derived from an EMBL/GenBank/DDBJ whole genome shotgun (WGS) entry which is preliminary data.</text>
</comment>
<dbReference type="Pfam" id="PF02501">
    <property type="entry name" value="T2SSI"/>
    <property type="match status" value="1"/>
</dbReference>
<keyword evidence="3" id="KW-1003">Cell membrane</keyword>
<reference evidence="11" key="1">
    <citation type="submission" date="2017-04" db="EMBL/GenBank/DDBJ databases">
        <title>Unexpected and diverse lifestyles within the genus Limnohabitans.</title>
        <authorList>
            <person name="Kasalicky V."/>
            <person name="Mehrshad M."/>
            <person name="Andrei S.-A."/>
            <person name="Salcher M."/>
            <person name="Kratochvilova H."/>
            <person name="Simek K."/>
            <person name="Ghai R."/>
        </authorList>
    </citation>
    <scope>NUCLEOTIDE SEQUENCE [LARGE SCALE GENOMIC DNA]</scope>
    <source>
        <strain evidence="11">II-D5</strain>
    </source>
</reference>
<dbReference type="PROSITE" id="PS00409">
    <property type="entry name" value="PROKAR_NTER_METHYL"/>
    <property type="match status" value="1"/>
</dbReference>
<organism evidence="11 12">
    <name type="scientific">Limnohabitans planktonicus II-D5</name>
    <dbReference type="NCBI Taxonomy" id="1293045"/>
    <lineage>
        <taxon>Bacteria</taxon>
        <taxon>Pseudomonadati</taxon>
        <taxon>Pseudomonadota</taxon>
        <taxon>Betaproteobacteria</taxon>
        <taxon>Burkholderiales</taxon>
        <taxon>Comamonadaceae</taxon>
        <taxon>Limnohabitans</taxon>
    </lineage>
</organism>
<evidence type="ECO:0000256" key="1">
    <source>
        <dbReference type="ARBA" id="ARBA00004377"/>
    </source>
</evidence>
<comment type="subcellular location">
    <subcellularLocation>
        <location evidence="1 9">Cell inner membrane</location>
        <topology evidence="1 9">Single-pass membrane protein</topology>
    </subcellularLocation>
</comment>
<evidence type="ECO:0000313" key="11">
    <source>
        <dbReference type="EMBL" id="PVE41261.1"/>
    </source>
</evidence>
<evidence type="ECO:0000256" key="7">
    <source>
        <dbReference type="ARBA" id="ARBA00022989"/>
    </source>
</evidence>
<protein>
    <recommendedName>
        <fullName evidence="9">Type II secretion system protein I</fullName>
        <shortName evidence="9">T2SS minor pseudopilin I</shortName>
    </recommendedName>
</protein>
<evidence type="ECO:0000256" key="3">
    <source>
        <dbReference type="ARBA" id="ARBA00022475"/>
    </source>
</evidence>